<protein>
    <submittedName>
        <fullName evidence="2">Uncharacterized protein</fullName>
    </submittedName>
</protein>
<feature type="transmembrane region" description="Helical" evidence="1">
    <location>
        <begin position="33"/>
        <end position="56"/>
    </location>
</feature>
<dbReference type="VEuPathDB" id="FungiDB:DD237_000346"/>
<dbReference type="Proteomes" id="UP000286097">
    <property type="component" value="Unassembled WGS sequence"/>
</dbReference>
<keyword evidence="1" id="KW-0472">Membrane</keyword>
<accession>A0A3M6VSU2</accession>
<dbReference type="Proteomes" id="UP000282087">
    <property type="component" value="Unassembled WGS sequence"/>
</dbReference>
<dbReference type="EMBL" id="QKXF01000762">
    <property type="protein sequence ID" value="RQM09170.1"/>
    <property type="molecule type" value="Genomic_DNA"/>
</dbReference>
<keyword evidence="1" id="KW-1133">Transmembrane helix</keyword>
<comment type="caution">
    <text evidence="2">The sequence shown here is derived from an EMBL/GenBank/DDBJ whole genome shotgun (WGS) entry which is preliminary data.</text>
</comment>
<evidence type="ECO:0000313" key="3">
    <source>
        <dbReference type="EMBL" id="RQM09170.1"/>
    </source>
</evidence>
<name>A0A3M6VSU2_9STRA</name>
<proteinExistence type="predicted"/>
<dbReference type="EMBL" id="QLLG01000027">
    <property type="protein sequence ID" value="RMX69372.1"/>
    <property type="molecule type" value="Genomic_DNA"/>
</dbReference>
<keyword evidence="1" id="KW-0812">Transmembrane</keyword>
<gene>
    <name evidence="3" type="ORF">DD237_000346</name>
    <name evidence="2" type="ORF">DD238_001327</name>
</gene>
<organism evidence="2 4">
    <name type="scientific">Peronospora effusa</name>
    <dbReference type="NCBI Taxonomy" id="542832"/>
    <lineage>
        <taxon>Eukaryota</taxon>
        <taxon>Sar</taxon>
        <taxon>Stramenopiles</taxon>
        <taxon>Oomycota</taxon>
        <taxon>Peronosporomycetes</taxon>
        <taxon>Peronosporales</taxon>
        <taxon>Peronosporaceae</taxon>
        <taxon>Peronospora</taxon>
    </lineage>
</organism>
<evidence type="ECO:0000256" key="1">
    <source>
        <dbReference type="SAM" id="Phobius"/>
    </source>
</evidence>
<dbReference type="AlphaFoldDB" id="A0A3M6VSU2"/>
<reference evidence="4 5" key="1">
    <citation type="submission" date="2018-06" db="EMBL/GenBank/DDBJ databases">
        <title>Comparative genomics of downy mildews reveals potential adaptations to biotrophy.</title>
        <authorList>
            <person name="Fletcher K."/>
            <person name="Klosterman S.J."/>
            <person name="Derevnina L."/>
            <person name="Martin F."/>
            <person name="Koike S."/>
            <person name="Reyes Chin-Wo S."/>
            <person name="Mou B."/>
            <person name="Michelmore R."/>
        </authorList>
    </citation>
    <scope>NUCLEOTIDE SEQUENCE [LARGE SCALE GENOMIC DNA]</scope>
    <source>
        <strain evidence="3 5">R13</strain>
        <strain evidence="2 4">R14</strain>
    </source>
</reference>
<evidence type="ECO:0000313" key="5">
    <source>
        <dbReference type="Proteomes" id="UP000286097"/>
    </source>
</evidence>
<evidence type="ECO:0000313" key="4">
    <source>
        <dbReference type="Proteomes" id="UP000282087"/>
    </source>
</evidence>
<sequence>MISPKVKWFHSKTGRGVFYPITTRRARLRSWSVCPSIIGTNLFILVFYWLIIFTIWTQLPPLQSDQDKTLTTCVHLLKKEAEKRHTCIQ</sequence>
<keyword evidence="4" id="KW-1185">Reference proteome</keyword>
<evidence type="ECO:0000313" key="2">
    <source>
        <dbReference type="EMBL" id="RMX69372.1"/>
    </source>
</evidence>